<protein>
    <recommendedName>
        <fullName evidence="6">Immunoglobulin V-set domain-containing protein</fullName>
    </recommendedName>
</protein>
<evidence type="ECO:0000259" key="6">
    <source>
        <dbReference type="Pfam" id="PF07686"/>
    </source>
</evidence>
<evidence type="ECO:0000256" key="2">
    <source>
        <dbReference type="ARBA" id="ARBA00022729"/>
    </source>
</evidence>
<dbReference type="InterPro" id="IPR013106">
    <property type="entry name" value="Ig_V-set"/>
</dbReference>
<keyword evidence="3" id="KW-0472">Membrane</keyword>
<dbReference type="Gene3D" id="2.60.40.10">
    <property type="entry name" value="Immunoglobulins"/>
    <property type="match status" value="1"/>
</dbReference>
<keyword evidence="8" id="KW-1185">Reference proteome</keyword>
<evidence type="ECO:0000256" key="4">
    <source>
        <dbReference type="ARBA" id="ARBA00023180"/>
    </source>
</evidence>
<dbReference type="PANTHER" id="PTHR12080">
    <property type="entry name" value="SIGNALING LYMPHOCYTIC ACTIVATION MOLECULE"/>
    <property type="match status" value="1"/>
</dbReference>
<comment type="caution">
    <text evidence="7">The sequence shown here is derived from an EMBL/GenBank/DDBJ whole genome shotgun (WGS) entry which is preliminary data.</text>
</comment>
<evidence type="ECO:0000256" key="1">
    <source>
        <dbReference type="ARBA" id="ARBA00004370"/>
    </source>
</evidence>
<keyword evidence="4" id="KW-0325">Glycoprotein</keyword>
<name>A0AAV6HK53_9TELE</name>
<reference evidence="7 8" key="1">
    <citation type="submission" date="2020-10" db="EMBL/GenBank/DDBJ databases">
        <title>Chromosome-scale genome assembly of the Allis shad, Alosa alosa.</title>
        <authorList>
            <person name="Margot Z."/>
            <person name="Christophe K."/>
            <person name="Cabau C."/>
            <person name="Louis A."/>
            <person name="Berthelot C."/>
            <person name="Parey E."/>
            <person name="Roest Crollius H."/>
            <person name="Montfort J."/>
            <person name="Robinson-Rechavi M."/>
            <person name="Bucao C."/>
            <person name="Bouchez O."/>
            <person name="Gislard M."/>
            <person name="Lluch J."/>
            <person name="Milhes M."/>
            <person name="Lampietro C."/>
            <person name="Lopez Roques C."/>
            <person name="Donnadieu C."/>
            <person name="Braasch I."/>
            <person name="Desvignes T."/>
            <person name="Postlethwait J."/>
            <person name="Bobe J."/>
            <person name="Guiguen Y."/>
        </authorList>
    </citation>
    <scope>NUCLEOTIDE SEQUENCE [LARGE SCALE GENOMIC DNA]</scope>
    <source>
        <strain evidence="7">M-15738</strain>
        <tissue evidence="7">Blood</tissue>
    </source>
</reference>
<dbReference type="Proteomes" id="UP000823561">
    <property type="component" value="Chromosome 1"/>
</dbReference>
<evidence type="ECO:0000313" key="7">
    <source>
        <dbReference type="EMBL" id="KAG5285847.1"/>
    </source>
</evidence>
<proteinExistence type="predicted"/>
<dbReference type="InterPro" id="IPR015631">
    <property type="entry name" value="CD2/SLAM_rcpt"/>
</dbReference>
<comment type="subcellular location">
    <subcellularLocation>
        <location evidence="1">Membrane</location>
    </subcellularLocation>
</comment>
<evidence type="ECO:0000256" key="5">
    <source>
        <dbReference type="SAM" id="SignalP"/>
    </source>
</evidence>
<feature type="domain" description="Immunoglobulin V-set" evidence="6">
    <location>
        <begin position="21"/>
        <end position="98"/>
    </location>
</feature>
<feature type="signal peptide" evidence="5">
    <location>
        <begin position="1"/>
        <end position="18"/>
    </location>
</feature>
<sequence>MHVKGIYLLISLPLTVISYEVLEVLNRESVTLKITGRVDEEKLRAIEWSTNKTTIVEYMYVGKTVHVSTRYKSRVDFDVDTFSLRLRNLMKKDSGIYMAMKNVEGRPKETVAEYHISVLEAVDPSLTVVSNWSSSDSCSVTVNCSAGDASLISSSNSSCSLEGGRSLLSLSFNHNTVSCTHSNPVRWRQDTMELKPLCPLNKGNQNQESRAQCWVWLPIALVLSLIIHVDVWKRRE</sequence>
<dbReference type="SUPFAM" id="SSF48726">
    <property type="entry name" value="Immunoglobulin"/>
    <property type="match status" value="1"/>
</dbReference>
<feature type="chain" id="PRO_5043383588" description="Immunoglobulin V-set domain-containing protein" evidence="5">
    <location>
        <begin position="19"/>
        <end position="236"/>
    </location>
</feature>
<organism evidence="7 8">
    <name type="scientific">Alosa alosa</name>
    <name type="common">allis shad</name>
    <dbReference type="NCBI Taxonomy" id="278164"/>
    <lineage>
        <taxon>Eukaryota</taxon>
        <taxon>Metazoa</taxon>
        <taxon>Chordata</taxon>
        <taxon>Craniata</taxon>
        <taxon>Vertebrata</taxon>
        <taxon>Euteleostomi</taxon>
        <taxon>Actinopterygii</taxon>
        <taxon>Neopterygii</taxon>
        <taxon>Teleostei</taxon>
        <taxon>Clupei</taxon>
        <taxon>Clupeiformes</taxon>
        <taxon>Clupeoidei</taxon>
        <taxon>Clupeidae</taxon>
        <taxon>Alosa</taxon>
    </lineage>
</organism>
<keyword evidence="2 5" id="KW-0732">Signal</keyword>
<dbReference type="InterPro" id="IPR036179">
    <property type="entry name" value="Ig-like_dom_sf"/>
</dbReference>
<dbReference type="AlphaFoldDB" id="A0AAV6HK53"/>
<dbReference type="Pfam" id="PF07686">
    <property type="entry name" value="V-set"/>
    <property type="match status" value="1"/>
</dbReference>
<evidence type="ECO:0000256" key="3">
    <source>
        <dbReference type="ARBA" id="ARBA00023136"/>
    </source>
</evidence>
<gene>
    <name evidence="7" type="ORF">AALO_G00008170</name>
</gene>
<dbReference type="PANTHER" id="PTHR12080:SF56">
    <property type="entry name" value="NATURAL KILLER CELL RECEPTOR 2B4"/>
    <property type="match status" value="1"/>
</dbReference>
<accession>A0AAV6HK53</accession>
<dbReference type="EMBL" id="JADWDJ010000001">
    <property type="protein sequence ID" value="KAG5285847.1"/>
    <property type="molecule type" value="Genomic_DNA"/>
</dbReference>
<evidence type="ECO:0000313" key="8">
    <source>
        <dbReference type="Proteomes" id="UP000823561"/>
    </source>
</evidence>
<dbReference type="GO" id="GO:0016020">
    <property type="term" value="C:membrane"/>
    <property type="evidence" value="ECO:0007669"/>
    <property type="project" value="UniProtKB-SubCell"/>
</dbReference>
<dbReference type="InterPro" id="IPR013783">
    <property type="entry name" value="Ig-like_fold"/>
</dbReference>